<feature type="domain" description="Disease resistance N-terminal" evidence="7">
    <location>
        <begin position="11"/>
        <end position="94"/>
    </location>
</feature>
<dbReference type="SUPFAM" id="SSF52058">
    <property type="entry name" value="L domain-like"/>
    <property type="match status" value="1"/>
</dbReference>
<dbReference type="Pfam" id="PF00931">
    <property type="entry name" value="NB-ARC"/>
    <property type="match status" value="1"/>
</dbReference>
<evidence type="ECO:0000259" key="9">
    <source>
        <dbReference type="Pfam" id="PF25019"/>
    </source>
</evidence>
<protein>
    <recommendedName>
        <fullName evidence="12">Disease resistance protein RGA3</fullName>
    </recommendedName>
</protein>
<gene>
    <name evidence="10" type="ORF">VitviT2T_020577</name>
</gene>
<proteinExistence type="predicted"/>
<dbReference type="InterPro" id="IPR036388">
    <property type="entry name" value="WH-like_DNA-bd_sf"/>
</dbReference>
<dbReference type="PANTHER" id="PTHR36766">
    <property type="entry name" value="PLANT BROAD-SPECTRUM MILDEW RESISTANCE PROTEIN RPW8"/>
    <property type="match status" value="1"/>
</dbReference>
<sequence>MAEQIPFGIAENLLMKLGSAVFHEIGLMYGVGGELRKLKEKLSTVGAVLLDAEEKQESSHAVADWVRRLKDVVYDADDLLDDFATEDLRRKTDDRGRFAAQVSDFFSPSNQLAFRFKMAHGIKAIRERLDDIANDISKFNLISGVIPDVPVRNRECVDMSSVVEKSHKIVGRDENRKEVIELLMQSSTQENLSKVVIVGIGGLGKTTLAQLVYNDQRVVSYFNLKMWVCVSDDFDVKILVRNIIKSATNRDVENLELDQLQQRLHRNLDGKRYLLVLDDVWNEDVRKWGQLITLLPVGATGSKILVTTRSTRVASVIGVDSPYIVEGLKDDESWDLFESLAFKKEEEKMHPNLVAIGKDIVKMCKGIPLVIETLGRTLYFKTQERDWLSIRNNKNLMLLGDESNILSVLRLSYDNLPTHLKQCFVYCTLFPKDYRIEKKLLVKLWMAQGYLQESDENRDLEDVGNQYFEDLLSRSLFQKAENENANNVLSCKVHDLMHDLAQSIVKSEIIIVTNDVKIIPERIHHVSLFNKSNEMPEGLMGKPIRTFVIGKPDWNLRTGPFYGDYYSTDTFISSLKYLRVMKVSFRPHEVPTSLDKLSHLRYLDLSHGLFKNLPSAITRLKNLQTLKLFRCENLKELPIDTKKLINLRHLEIDEYNQLTYMPLGLGELTLLQTLPIFWVGNDSGESRHMGRLSELKFLNNLRGELEIRGLPNARGSEAKEANLEDKQYLDCLRLRWEEEEEDTEENEEAVSVMESLQPHPNLKDLSILFYKGVRFPNWMINDGLDLLLPNLVRIQLWRCMGSQVLPPFGQLPSLQYLHLAQLYDVEYMMDYPSPAKPFFPRLKTLRLSYLPNLEGWGRRDVAAEQAPSYPHLENLELENISMELCLHLISVSSSLKSLRICGIEELISLPKELQHVSTLQTLKIEHCYGLATLPDWIGRLTSLTQLTIIACPKLTSLPEEMRSLRHLRQLRIFSCPDLWERCQRETGEDWPKISHIPAIDIPRGY</sequence>
<dbReference type="InterPro" id="IPR056789">
    <property type="entry name" value="LRR_R13L1-DRL21"/>
</dbReference>
<feature type="domain" description="R13L1/DRL21-like LRR repeat region" evidence="9">
    <location>
        <begin position="912"/>
        <end position="974"/>
    </location>
</feature>
<accession>A0ABY9D4T7</accession>
<dbReference type="CDD" id="cd14798">
    <property type="entry name" value="RX-CC_like"/>
    <property type="match status" value="1"/>
</dbReference>
<evidence type="ECO:0000256" key="2">
    <source>
        <dbReference type="ARBA" id="ARBA00022737"/>
    </source>
</evidence>
<evidence type="ECO:0000256" key="1">
    <source>
        <dbReference type="ARBA" id="ARBA00022614"/>
    </source>
</evidence>
<dbReference type="SUPFAM" id="SSF52540">
    <property type="entry name" value="P-loop containing nucleoside triphosphate hydrolases"/>
    <property type="match status" value="1"/>
</dbReference>
<evidence type="ECO:0000313" key="10">
    <source>
        <dbReference type="EMBL" id="WKA02382.1"/>
    </source>
</evidence>
<dbReference type="Gene3D" id="1.10.10.10">
    <property type="entry name" value="Winged helix-like DNA-binding domain superfamily/Winged helix DNA-binding domain"/>
    <property type="match status" value="1"/>
</dbReference>
<dbReference type="Pfam" id="PF25019">
    <property type="entry name" value="LRR_R13L1-DRL21"/>
    <property type="match status" value="2"/>
</dbReference>
<dbReference type="Pfam" id="PF18052">
    <property type="entry name" value="Rx_N"/>
    <property type="match status" value="1"/>
</dbReference>
<dbReference type="InterPro" id="IPR038005">
    <property type="entry name" value="RX-like_CC"/>
</dbReference>
<dbReference type="InterPro" id="IPR041118">
    <property type="entry name" value="Rx_N"/>
</dbReference>
<keyword evidence="2" id="KW-0677">Repeat</keyword>
<organism evidence="10 11">
    <name type="scientific">Vitis vinifera</name>
    <name type="common">Grape</name>
    <dbReference type="NCBI Taxonomy" id="29760"/>
    <lineage>
        <taxon>Eukaryota</taxon>
        <taxon>Viridiplantae</taxon>
        <taxon>Streptophyta</taxon>
        <taxon>Embryophyta</taxon>
        <taxon>Tracheophyta</taxon>
        <taxon>Spermatophyta</taxon>
        <taxon>Magnoliopsida</taxon>
        <taxon>eudicotyledons</taxon>
        <taxon>Gunneridae</taxon>
        <taxon>Pentapetalae</taxon>
        <taxon>rosids</taxon>
        <taxon>Vitales</taxon>
        <taxon>Vitaceae</taxon>
        <taxon>Viteae</taxon>
        <taxon>Vitis</taxon>
    </lineage>
</organism>
<feature type="domain" description="NB-ARC" evidence="6">
    <location>
        <begin position="176"/>
        <end position="346"/>
    </location>
</feature>
<dbReference type="Proteomes" id="UP001227230">
    <property type="component" value="Chromosome 13"/>
</dbReference>
<dbReference type="Gene3D" id="3.40.50.300">
    <property type="entry name" value="P-loop containing nucleotide triphosphate hydrolases"/>
    <property type="match status" value="1"/>
</dbReference>
<evidence type="ECO:0000259" key="6">
    <source>
        <dbReference type="Pfam" id="PF00931"/>
    </source>
</evidence>
<evidence type="ECO:0000259" key="7">
    <source>
        <dbReference type="Pfam" id="PF18052"/>
    </source>
</evidence>
<dbReference type="InterPro" id="IPR027417">
    <property type="entry name" value="P-loop_NTPase"/>
</dbReference>
<dbReference type="InterPro" id="IPR042197">
    <property type="entry name" value="Apaf_helical"/>
</dbReference>
<keyword evidence="3" id="KW-0547">Nucleotide-binding</keyword>
<evidence type="ECO:0000256" key="3">
    <source>
        <dbReference type="ARBA" id="ARBA00022741"/>
    </source>
</evidence>
<feature type="domain" description="Disease resistance protein winged helix" evidence="8">
    <location>
        <begin position="429"/>
        <end position="501"/>
    </location>
</feature>
<dbReference type="InterPro" id="IPR032675">
    <property type="entry name" value="LRR_dom_sf"/>
</dbReference>
<dbReference type="PRINTS" id="PR00364">
    <property type="entry name" value="DISEASERSIST"/>
</dbReference>
<name>A0ABY9D4T7_VITVI</name>
<dbReference type="PANTHER" id="PTHR36766:SF70">
    <property type="entry name" value="DISEASE RESISTANCE PROTEIN RGA4"/>
    <property type="match status" value="1"/>
</dbReference>
<evidence type="ECO:0000313" key="11">
    <source>
        <dbReference type="Proteomes" id="UP001227230"/>
    </source>
</evidence>
<reference evidence="10 11" key="1">
    <citation type="journal article" date="2023" name="Hortic Res">
        <title>The complete reference genome for grapevine (Vitis vinifera L.) genetics and breeding.</title>
        <authorList>
            <person name="Shi X."/>
            <person name="Cao S."/>
            <person name="Wang X."/>
            <person name="Huang S."/>
            <person name="Wang Y."/>
            <person name="Liu Z."/>
            <person name="Liu W."/>
            <person name="Leng X."/>
            <person name="Peng Y."/>
            <person name="Wang N."/>
            <person name="Wang Y."/>
            <person name="Ma Z."/>
            <person name="Xu X."/>
            <person name="Zhang F."/>
            <person name="Xue H."/>
            <person name="Zhong H."/>
            <person name="Wang Y."/>
            <person name="Zhang K."/>
            <person name="Velt A."/>
            <person name="Avia K."/>
            <person name="Holtgrawe D."/>
            <person name="Grimplet J."/>
            <person name="Matus J.T."/>
            <person name="Ware D."/>
            <person name="Wu X."/>
            <person name="Wang H."/>
            <person name="Liu C."/>
            <person name="Fang Y."/>
            <person name="Rustenholz C."/>
            <person name="Cheng Z."/>
            <person name="Xiao H."/>
            <person name="Zhou Y."/>
        </authorList>
    </citation>
    <scope>NUCLEOTIDE SEQUENCE [LARGE SCALE GENOMIC DNA]</scope>
    <source>
        <strain evidence="11">cv. Pinot noir / PN40024</strain>
        <tissue evidence="10">Leaf</tissue>
    </source>
</reference>
<dbReference type="Gene3D" id="3.80.10.10">
    <property type="entry name" value="Ribonuclease Inhibitor"/>
    <property type="match status" value="2"/>
</dbReference>
<evidence type="ECO:0000256" key="5">
    <source>
        <dbReference type="ARBA" id="ARBA00022840"/>
    </source>
</evidence>
<evidence type="ECO:0000256" key="4">
    <source>
        <dbReference type="ARBA" id="ARBA00022821"/>
    </source>
</evidence>
<evidence type="ECO:0000259" key="8">
    <source>
        <dbReference type="Pfam" id="PF23559"/>
    </source>
</evidence>
<keyword evidence="5" id="KW-0067">ATP-binding</keyword>
<keyword evidence="1" id="KW-0433">Leucine-rich repeat</keyword>
<dbReference type="EMBL" id="CP126660">
    <property type="protein sequence ID" value="WKA02382.1"/>
    <property type="molecule type" value="Genomic_DNA"/>
</dbReference>
<dbReference type="Gene3D" id="1.20.5.4130">
    <property type="match status" value="1"/>
</dbReference>
<feature type="domain" description="R13L1/DRL21-like LRR repeat region" evidence="9">
    <location>
        <begin position="692"/>
        <end position="821"/>
    </location>
</feature>
<evidence type="ECO:0008006" key="12">
    <source>
        <dbReference type="Google" id="ProtNLM"/>
    </source>
</evidence>
<dbReference type="InterPro" id="IPR058922">
    <property type="entry name" value="WHD_DRP"/>
</dbReference>
<dbReference type="Gene3D" id="1.10.8.430">
    <property type="entry name" value="Helical domain of apoptotic protease-activating factors"/>
    <property type="match status" value="1"/>
</dbReference>
<keyword evidence="11" id="KW-1185">Reference proteome</keyword>
<dbReference type="InterPro" id="IPR002182">
    <property type="entry name" value="NB-ARC"/>
</dbReference>
<dbReference type="Pfam" id="PF23559">
    <property type="entry name" value="WHD_DRP"/>
    <property type="match status" value="1"/>
</dbReference>
<keyword evidence="4" id="KW-0611">Plant defense</keyword>